<sequence>MVGSWNVGSITGKLLELGDVLERHRVDIACFQETKWKGSSTKEGNGYNLWYSGSKTGSQTARNGVGIIVKECLKDKVVHVNRCSDRIISLTLVIEGETVNVISAYVLQVGLGEDEKKTFWDSLDEVVRVFPTDQQLILGGDLNGHIGEATERYPGVHGGFGYGVRNEEGRAILDFATAHDVAVVNSYFKKRDHHLITFQSGGRCTQIDYLLVRRGDLKACKDCIVFRGEACSSQHRLLALDTLFKSVRRMREISAVPRILWKNLKGDATEEFRSRFVVEGVSTQREVISASDADTMWNTLASIIKDTAKDSLGVAIGSSKTHTARRESWWLCEEVQSKVAEKQASVPRKLIWKTLVNKGTSRRYIKVIKDMYDGARTRVQTPMGNTEFFPVEVRLHQRSAISPYLFALILDELSRGIQEDIPWCLIFADDIALVSKSAEGLNNRLEIENRREALEDNGLSVSREKTEYLRCDFGKVEIAHNEEVDICIGDKILQPKESFRYLGSMIHKSERIDEDVSHRIKSAWLNVAIRPSMLYGSECWPITKAIANRMEVAELRMLRWTCGKTMLDMIPNEVCRAELEVETIIKKMKEGRLRWFRHVRRRPQSAPVRRVEALVVDGVRRRGRPKLRWEDRVKHDLKELLLSENMTWSKELESV</sequence>
<dbReference type="Gene3D" id="3.60.10.10">
    <property type="entry name" value="Endonuclease/exonuclease/phosphatase"/>
    <property type="match status" value="1"/>
</dbReference>
<comment type="caution">
    <text evidence="3">The sequence shown here is derived from an EMBL/GenBank/DDBJ whole genome shotgun (WGS) entry which is preliminary data.</text>
</comment>
<dbReference type="PANTHER" id="PTHR46238:SF11">
    <property type="entry name" value="AGAMOUS-LIKE MADS-BOX PROTEIN AGL16"/>
    <property type="match status" value="1"/>
</dbReference>
<reference evidence="3" key="1">
    <citation type="journal article" date="2019" name="Sci. Rep.">
        <title>Draft genome of Tanacetum cinerariifolium, the natural source of mosquito coil.</title>
        <authorList>
            <person name="Yamashiro T."/>
            <person name="Shiraishi A."/>
            <person name="Satake H."/>
            <person name="Nakayama K."/>
        </authorList>
    </citation>
    <scope>NUCLEOTIDE SEQUENCE</scope>
</reference>
<evidence type="ECO:0000259" key="2">
    <source>
        <dbReference type="Pfam" id="PF03372"/>
    </source>
</evidence>
<protein>
    <recommendedName>
        <fullName evidence="4">Reverse transcriptase domain-containing protein</fullName>
    </recommendedName>
</protein>
<dbReference type="SUPFAM" id="SSF56219">
    <property type="entry name" value="DNase I-like"/>
    <property type="match status" value="1"/>
</dbReference>
<gene>
    <name evidence="3" type="ORF">Tci_011112</name>
</gene>
<dbReference type="CDD" id="cd09076">
    <property type="entry name" value="L1-EN"/>
    <property type="match status" value="1"/>
</dbReference>
<dbReference type="InterPro" id="IPR043128">
    <property type="entry name" value="Rev_trsase/Diguanyl_cyclase"/>
</dbReference>
<dbReference type="InterPro" id="IPR043502">
    <property type="entry name" value="DNA/RNA_pol_sf"/>
</dbReference>
<dbReference type="EMBL" id="BKCJ010001136">
    <property type="protein sequence ID" value="GEU39134.1"/>
    <property type="molecule type" value="Genomic_DNA"/>
</dbReference>
<evidence type="ECO:0000313" key="3">
    <source>
        <dbReference type="EMBL" id="GEU39134.1"/>
    </source>
</evidence>
<accession>A0A6L2JU57</accession>
<evidence type="ECO:0008006" key="4">
    <source>
        <dbReference type="Google" id="ProtNLM"/>
    </source>
</evidence>
<name>A0A6L2JU57_TANCI</name>
<feature type="domain" description="Reverse transcriptase" evidence="1">
    <location>
        <begin position="346"/>
        <end position="504"/>
    </location>
</feature>
<proteinExistence type="predicted"/>
<evidence type="ECO:0000259" key="1">
    <source>
        <dbReference type="Pfam" id="PF00078"/>
    </source>
</evidence>
<dbReference type="GO" id="GO:0003824">
    <property type="term" value="F:catalytic activity"/>
    <property type="evidence" value="ECO:0007669"/>
    <property type="project" value="InterPro"/>
</dbReference>
<dbReference type="InterPro" id="IPR000477">
    <property type="entry name" value="RT_dom"/>
</dbReference>
<organism evidence="3">
    <name type="scientific">Tanacetum cinerariifolium</name>
    <name type="common">Dalmatian daisy</name>
    <name type="synonym">Chrysanthemum cinerariifolium</name>
    <dbReference type="NCBI Taxonomy" id="118510"/>
    <lineage>
        <taxon>Eukaryota</taxon>
        <taxon>Viridiplantae</taxon>
        <taxon>Streptophyta</taxon>
        <taxon>Embryophyta</taxon>
        <taxon>Tracheophyta</taxon>
        <taxon>Spermatophyta</taxon>
        <taxon>Magnoliopsida</taxon>
        <taxon>eudicotyledons</taxon>
        <taxon>Gunneridae</taxon>
        <taxon>Pentapetalae</taxon>
        <taxon>asterids</taxon>
        <taxon>campanulids</taxon>
        <taxon>Asterales</taxon>
        <taxon>Asteraceae</taxon>
        <taxon>Asteroideae</taxon>
        <taxon>Anthemideae</taxon>
        <taxon>Anthemidinae</taxon>
        <taxon>Tanacetum</taxon>
    </lineage>
</organism>
<dbReference type="Pfam" id="PF00078">
    <property type="entry name" value="RVT_1"/>
    <property type="match status" value="1"/>
</dbReference>
<feature type="domain" description="Endonuclease/exonuclease/phosphatase" evidence="2">
    <location>
        <begin position="3"/>
        <end position="214"/>
    </location>
</feature>
<dbReference type="PANTHER" id="PTHR46238">
    <property type="entry name" value="REVERSE TRANSCRIPTASE DOMAIN-CONTAINING PROTEIN"/>
    <property type="match status" value="1"/>
</dbReference>
<dbReference type="Pfam" id="PF03372">
    <property type="entry name" value="Exo_endo_phos"/>
    <property type="match status" value="1"/>
</dbReference>
<dbReference type="Gene3D" id="3.30.70.270">
    <property type="match status" value="1"/>
</dbReference>
<dbReference type="AlphaFoldDB" id="A0A6L2JU57"/>
<dbReference type="SUPFAM" id="SSF56672">
    <property type="entry name" value="DNA/RNA polymerases"/>
    <property type="match status" value="1"/>
</dbReference>
<dbReference type="InterPro" id="IPR005135">
    <property type="entry name" value="Endo/exonuclease/phosphatase"/>
</dbReference>
<dbReference type="InterPro" id="IPR036691">
    <property type="entry name" value="Endo/exonu/phosph_ase_sf"/>
</dbReference>